<dbReference type="STRING" id="299255.SAMN02745129_2492"/>
<accession>A0A1M5UBZ1</accession>
<evidence type="ECO:0000313" key="1">
    <source>
        <dbReference type="EMBL" id="SHH60431.1"/>
    </source>
</evidence>
<sequence length="144" mass="15815">MHNPQDQQRLLSLEGAIEILSNEVNNLNDRLNLVCGDVALLGKLGPRKAALLQLLATGRLPHQAHARLGITKDSARTLKLRAGKYLKVPGDIVAAYHQELARQTTDQTYLALTGVPKTWAETYSDVSPDKDPWTAAIRATDKPK</sequence>
<dbReference type="RefSeq" id="WP_067655369.1">
    <property type="nucleotide sequence ID" value="NZ_FQXG01000003.1"/>
</dbReference>
<dbReference type="Proteomes" id="UP000184268">
    <property type="component" value="Unassembled WGS sequence"/>
</dbReference>
<reference evidence="2" key="1">
    <citation type="submission" date="2016-11" db="EMBL/GenBank/DDBJ databases">
        <authorList>
            <person name="Varghese N."/>
            <person name="Submissions S."/>
        </authorList>
    </citation>
    <scope>NUCLEOTIDE SEQUENCE [LARGE SCALE GENOMIC DNA]</scope>
    <source>
        <strain evidence="2">DSM 16917</strain>
    </source>
</reference>
<dbReference type="EMBL" id="FQXG01000003">
    <property type="protein sequence ID" value="SHH60431.1"/>
    <property type="molecule type" value="Genomic_DNA"/>
</dbReference>
<keyword evidence="2" id="KW-1185">Reference proteome</keyword>
<protein>
    <submittedName>
        <fullName evidence="1">Uncharacterized protein</fullName>
    </submittedName>
</protein>
<dbReference type="AlphaFoldDB" id="A0A1M5UBZ1"/>
<evidence type="ECO:0000313" key="2">
    <source>
        <dbReference type="Proteomes" id="UP000184268"/>
    </source>
</evidence>
<gene>
    <name evidence="1" type="ORF">SAMN02745129_2492</name>
</gene>
<proteinExistence type="predicted"/>
<organism evidence="1 2">
    <name type="scientific">Ferrimonas marina</name>
    <dbReference type="NCBI Taxonomy" id="299255"/>
    <lineage>
        <taxon>Bacteria</taxon>
        <taxon>Pseudomonadati</taxon>
        <taxon>Pseudomonadota</taxon>
        <taxon>Gammaproteobacteria</taxon>
        <taxon>Alteromonadales</taxon>
        <taxon>Ferrimonadaceae</taxon>
        <taxon>Ferrimonas</taxon>
    </lineage>
</organism>
<name>A0A1M5UBZ1_9GAMM</name>